<dbReference type="SFLD" id="SFLDS00003">
    <property type="entry name" value="Haloacid_Dehalogenase"/>
    <property type="match status" value="1"/>
</dbReference>
<proteinExistence type="predicted"/>
<keyword evidence="2" id="KW-1185">Reference proteome</keyword>
<dbReference type="Gene3D" id="1.10.150.240">
    <property type="entry name" value="Putative phosphatase, domain 2"/>
    <property type="match status" value="1"/>
</dbReference>
<comment type="caution">
    <text evidence="1">The sequence shown here is derived from an EMBL/GenBank/DDBJ whole genome shotgun (WGS) entry which is preliminary data.</text>
</comment>
<dbReference type="InterPro" id="IPR023214">
    <property type="entry name" value="HAD_sf"/>
</dbReference>
<evidence type="ECO:0000313" key="2">
    <source>
        <dbReference type="Proteomes" id="UP001465755"/>
    </source>
</evidence>
<name>A0AAW1PA70_9CHLO</name>
<dbReference type="SUPFAM" id="SSF56784">
    <property type="entry name" value="HAD-like"/>
    <property type="match status" value="1"/>
</dbReference>
<dbReference type="InterPro" id="IPR023198">
    <property type="entry name" value="PGP-like_dom2"/>
</dbReference>
<sequence length="297" mass="32611">MHLLNVTERSSFSPIGSCYESAARPRQLPASRLKSRARRSPLSKTVQANMKTIITFDVDGTLIRAVGKDSNRLHKAAFAYAWQKVFNLKADIDEVQHHGLTDGLILVKMMEHHGTPKQEAMDRLDDMRGAMIEYFEEYKSETGRGLVLLPGILQLLKALQARSDVVFGLVTGNLEPIGWGKMEALGILDLFSRPLFGGFGSDFCSGDTVHTWKDRGELVRIARDRALKNNDVGELKASYHVGDTPMDVQAAEAGGAHAIGVLTGIFDEQALLAPGVKATILKDMEDTETVMRAFGLS</sequence>
<dbReference type="EMBL" id="JALJOQ010000044">
    <property type="protein sequence ID" value="KAK9805339.1"/>
    <property type="molecule type" value="Genomic_DNA"/>
</dbReference>
<dbReference type="Proteomes" id="UP001465755">
    <property type="component" value="Unassembled WGS sequence"/>
</dbReference>
<dbReference type="InterPro" id="IPR036412">
    <property type="entry name" value="HAD-like_sf"/>
</dbReference>
<gene>
    <name evidence="1" type="ORF">WJX73_003601</name>
</gene>
<dbReference type="Pfam" id="PF00702">
    <property type="entry name" value="Hydrolase"/>
    <property type="match status" value="1"/>
</dbReference>
<dbReference type="PANTHER" id="PTHR43885:SF1">
    <property type="entry name" value="SUPERFAMILY HYDROLASE, PUTATIVE (AFU_ORTHOLOGUE AFUA_4G13290)-RELATED"/>
    <property type="match status" value="1"/>
</dbReference>
<protein>
    <recommendedName>
        <fullName evidence="3">HAD family hydrolase</fullName>
    </recommendedName>
</protein>
<evidence type="ECO:0000313" key="1">
    <source>
        <dbReference type="EMBL" id="KAK9805339.1"/>
    </source>
</evidence>
<dbReference type="Gene3D" id="3.40.50.1000">
    <property type="entry name" value="HAD superfamily/HAD-like"/>
    <property type="match status" value="1"/>
</dbReference>
<organism evidence="1 2">
    <name type="scientific">Symbiochloris irregularis</name>
    <dbReference type="NCBI Taxonomy" id="706552"/>
    <lineage>
        <taxon>Eukaryota</taxon>
        <taxon>Viridiplantae</taxon>
        <taxon>Chlorophyta</taxon>
        <taxon>core chlorophytes</taxon>
        <taxon>Trebouxiophyceae</taxon>
        <taxon>Trebouxiales</taxon>
        <taxon>Trebouxiaceae</taxon>
        <taxon>Symbiochloris</taxon>
    </lineage>
</organism>
<dbReference type="PANTHER" id="PTHR43885">
    <property type="entry name" value="HALOACID DEHALOGENASE-LIKE HYDROLASE"/>
    <property type="match status" value="1"/>
</dbReference>
<reference evidence="1 2" key="1">
    <citation type="journal article" date="2024" name="Nat. Commun.">
        <title>Phylogenomics reveals the evolutionary origins of lichenization in chlorophyte algae.</title>
        <authorList>
            <person name="Puginier C."/>
            <person name="Libourel C."/>
            <person name="Otte J."/>
            <person name="Skaloud P."/>
            <person name="Haon M."/>
            <person name="Grisel S."/>
            <person name="Petersen M."/>
            <person name="Berrin J.G."/>
            <person name="Delaux P.M."/>
            <person name="Dal Grande F."/>
            <person name="Keller J."/>
        </authorList>
    </citation>
    <scope>NUCLEOTIDE SEQUENCE [LARGE SCALE GENOMIC DNA]</scope>
    <source>
        <strain evidence="1 2">SAG 2036</strain>
    </source>
</reference>
<dbReference type="SFLD" id="SFLDG01129">
    <property type="entry name" value="C1.5:_HAD__Beta-PGM__Phosphata"/>
    <property type="match status" value="1"/>
</dbReference>
<dbReference type="AlphaFoldDB" id="A0AAW1PA70"/>
<accession>A0AAW1PA70</accession>
<evidence type="ECO:0008006" key="3">
    <source>
        <dbReference type="Google" id="ProtNLM"/>
    </source>
</evidence>